<accession>A0ACC0JIB1</accession>
<gene>
    <name evidence="1" type="ORF">MSG28_012876</name>
</gene>
<comment type="caution">
    <text evidence="1">The sequence shown here is derived from an EMBL/GenBank/DDBJ whole genome shotgun (WGS) entry which is preliminary data.</text>
</comment>
<evidence type="ECO:0000313" key="2">
    <source>
        <dbReference type="Proteomes" id="UP001064048"/>
    </source>
</evidence>
<organism evidence="1 2">
    <name type="scientific">Choristoneura fumiferana</name>
    <name type="common">Spruce budworm moth</name>
    <name type="synonym">Archips fumiferana</name>
    <dbReference type="NCBI Taxonomy" id="7141"/>
    <lineage>
        <taxon>Eukaryota</taxon>
        <taxon>Metazoa</taxon>
        <taxon>Ecdysozoa</taxon>
        <taxon>Arthropoda</taxon>
        <taxon>Hexapoda</taxon>
        <taxon>Insecta</taxon>
        <taxon>Pterygota</taxon>
        <taxon>Neoptera</taxon>
        <taxon>Endopterygota</taxon>
        <taxon>Lepidoptera</taxon>
        <taxon>Glossata</taxon>
        <taxon>Ditrysia</taxon>
        <taxon>Tortricoidea</taxon>
        <taxon>Tortricidae</taxon>
        <taxon>Tortricinae</taxon>
        <taxon>Choristoneura</taxon>
    </lineage>
</organism>
<proteinExistence type="predicted"/>
<dbReference type="Proteomes" id="UP001064048">
    <property type="component" value="Chromosome 22"/>
</dbReference>
<keyword evidence="2" id="KW-1185">Reference proteome</keyword>
<name>A0ACC0JIB1_CHOFU</name>
<evidence type="ECO:0000313" key="1">
    <source>
        <dbReference type="EMBL" id="KAI8423875.1"/>
    </source>
</evidence>
<dbReference type="EMBL" id="CM046122">
    <property type="protein sequence ID" value="KAI8423875.1"/>
    <property type="molecule type" value="Genomic_DNA"/>
</dbReference>
<protein>
    <submittedName>
        <fullName evidence="1">Uncharacterized protein</fullName>
    </submittedName>
</protein>
<reference evidence="1 2" key="1">
    <citation type="journal article" date="2022" name="Genome Biol. Evol.">
        <title>The Spruce Budworm Genome: Reconstructing the Evolutionary History of Antifreeze Proteins.</title>
        <authorList>
            <person name="Beliveau C."/>
            <person name="Gagne P."/>
            <person name="Picq S."/>
            <person name="Vernygora O."/>
            <person name="Keeling C.I."/>
            <person name="Pinkney K."/>
            <person name="Doucet D."/>
            <person name="Wen F."/>
            <person name="Johnston J.S."/>
            <person name="Maaroufi H."/>
            <person name="Boyle B."/>
            <person name="Laroche J."/>
            <person name="Dewar K."/>
            <person name="Juretic N."/>
            <person name="Blackburn G."/>
            <person name="Nisole A."/>
            <person name="Brunet B."/>
            <person name="Brandao M."/>
            <person name="Lumley L."/>
            <person name="Duan J."/>
            <person name="Quan G."/>
            <person name="Lucarotti C.J."/>
            <person name="Roe A.D."/>
            <person name="Sperling F.A.H."/>
            <person name="Levesque R.C."/>
            <person name="Cusson M."/>
        </authorList>
    </citation>
    <scope>NUCLEOTIDE SEQUENCE [LARGE SCALE GENOMIC DNA]</scope>
    <source>
        <strain evidence="1">Glfc:IPQL:Cfum</strain>
    </source>
</reference>
<sequence length="358" mass="39958">MAAFGYPILDVGLFPLLPLLAIFCPSHPVSTSVPSTVDHPALRWSTSPPCARDDLLLHVVAAPPPPVLLARAGPRSKVWCNLVLEAKTHLGTLHPASSSIGSATRAETLGPWVPGALSLFKDLSKRLSDTTGDRRAGSFLAQRISLAIQRGNTASIFGTMPQAGNVIEGLDTRQRVKPSSKEEKWRRSDPIVWLLILYALCVTFLKSLLFPPPICLPPTSPTSFLPLPSRPLVDRTALDEYSDEYSDEDYDIDDTCTTCTIPVPLADPGPEQTPATPSWWENWMQYFSKQLEKYNHKEQEKVSNRHEYQELKRYVQEEVQDCDDLVKIAGSRWMRKAQDRSKCRALGEAYVQQWTSFG</sequence>